<evidence type="ECO:0000256" key="2">
    <source>
        <dbReference type="ARBA" id="ARBA00022475"/>
    </source>
</evidence>
<dbReference type="PANTHER" id="PTHR30572">
    <property type="entry name" value="MEMBRANE COMPONENT OF TRANSPORTER-RELATED"/>
    <property type="match status" value="1"/>
</dbReference>
<dbReference type="Proteomes" id="UP000707138">
    <property type="component" value="Unassembled WGS sequence"/>
</dbReference>
<dbReference type="PANTHER" id="PTHR30572:SF4">
    <property type="entry name" value="ABC TRANSPORTER PERMEASE YTRF"/>
    <property type="match status" value="1"/>
</dbReference>
<evidence type="ECO:0000256" key="5">
    <source>
        <dbReference type="ARBA" id="ARBA00023136"/>
    </source>
</evidence>
<evidence type="ECO:0000256" key="4">
    <source>
        <dbReference type="ARBA" id="ARBA00022989"/>
    </source>
</evidence>
<name>A0ABS2GFA4_9FIRM</name>
<keyword evidence="3 7" id="KW-0812">Transmembrane</keyword>
<evidence type="ECO:0000313" key="11">
    <source>
        <dbReference type="Proteomes" id="UP000707138"/>
    </source>
</evidence>
<evidence type="ECO:0000259" key="9">
    <source>
        <dbReference type="Pfam" id="PF12704"/>
    </source>
</evidence>
<feature type="transmembrane region" description="Helical" evidence="7">
    <location>
        <begin position="324"/>
        <end position="350"/>
    </location>
</feature>
<dbReference type="Pfam" id="PF02687">
    <property type="entry name" value="FtsX"/>
    <property type="match status" value="1"/>
</dbReference>
<feature type="transmembrane region" description="Helical" evidence="7">
    <location>
        <begin position="280"/>
        <end position="303"/>
    </location>
</feature>
<keyword evidence="2" id="KW-1003">Cell membrane</keyword>
<evidence type="ECO:0000256" key="3">
    <source>
        <dbReference type="ARBA" id="ARBA00022692"/>
    </source>
</evidence>
<reference evidence="10 11" key="1">
    <citation type="journal article" date="2021" name="Sci. Rep.">
        <title>The distribution of antibiotic resistance genes in chicken gut microbiota commensals.</title>
        <authorList>
            <person name="Juricova H."/>
            <person name="Matiasovicova J."/>
            <person name="Kubasova T."/>
            <person name="Cejkova D."/>
            <person name="Rychlik I."/>
        </authorList>
    </citation>
    <scope>NUCLEOTIDE SEQUENCE [LARGE SCALE GENOMIC DNA]</scope>
    <source>
        <strain evidence="10 11">An537</strain>
    </source>
</reference>
<organism evidence="10 11">
    <name type="scientific">Veillonella magna</name>
    <dbReference type="NCBI Taxonomy" id="464322"/>
    <lineage>
        <taxon>Bacteria</taxon>
        <taxon>Bacillati</taxon>
        <taxon>Bacillota</taxon>
        <taxon>Negativicutes</taxon>
        <taxon>Veillonellales</taxon>
        <taxon>Veillonellaceae</taxon>
        <taxon>Veillonella</taxon>
    </lineage>
</organism>
<feature type="domain" description="ABC3 transporter permease C-terminal" evidence="8">
    <location>
        <begin position="284"/>
        <end position="397"/>
    </location>
</feature>
<keyword evidence="5 7" id="KW-0472">Membrane</keyword>
<evidence type="ECO:0000256" key="6">
    <source>
        <dbReference type="ARBA" id="ARBA00038076"/>
    </source>
</evidence>
<dbReference type="InterPro" id="IPR050250">
    <property type="entry name" value="Macrolide_Exporter_MacB"/>
</dbReference>
<gene>
    <name evidence="10" type="ORF">H6A01_01320</name>
</gene>
<dbReference type="InterPro" id="IPR025857">
    <property type="entry name" value="MacB_PCD"/>
</dbReference>
<feature type="transmembrane region" description="Helical" evidence="7">
    <location>
        <begin position="21"/>
        <end position="44"/>
    </location>
</feature>
<comment type="caution">
    <text evidence="10">The sequence shown here is derived from an EMBL/GenBank/DDBJ whole genome shotgun (WGS) entry which is preliminary data.</text>
</comment>
<protein>
    <submittedName>
        <fullName evidence="10">ABC transporter permease</fullName>
    </submittedName>
</protein>
<accession>A0ABS2GFA4</accession>
<sequence length="404" mass="43927">MYKEGFIMAWASLIANKMRSLLTMLGIIIGVAAVIALVSIGFGVRQQIQDSISSLGSNLLMVYPGAPRTPGVRPTAASQKTLKVKDYETLKKLNDVDMISPVAGSSSYVIVYTNKNWTTTVNGINSDFQYINNWTMKSGRFITDAQVERRERVAVIGSTVAKNLFGDENPVGKDIRIKNDPFKVVGVLDTKGSGSFGNDQDDIVFIPYTTAMERVRGVDYLSMIYIKAKDGADLNRVQSDIENIMRVRHKIKNPELDDFNVRNMATIMETVNETTGTMTLFLGAVAAISLLVGGIGIMNIMLVSVTERTREIGVRKALGATYRVIVMQFLIEAVVISLIGGAIGVVFGIGASKLISAATSMKTVISMGPILLSFGFSMAIGLIFGIYPARKAAKLNPIDALHYE</sequence>
<evidence type="ECO:0000313" key="10">
    <source>
        <dbReference type="EMBL" id="MBM6911968.1"/>
    </source>
</evidence>
<feature type="transmembrane region" description="Helical" evidence="7">
    <location>
        <begin position="370"/>
        <end position="389"/>
    </location>
</feature>
<keyword evidence="11" id="KW-1185">Reference proteome</keyword>
<feature type="domain" description="MacB-like periplasmic core" evidence="9">
    <location>
        <begin position="20"/>
        <end position="243"/>
    </location>
</feature>
<dbReference type="EMBL" id="JACJLA010000002">
    <property type="protein sequence ID" value="MBM6911968.1"/>
    <property type="molecule type" value="Genomic_DNA"/>
</dbReference>
<comment type="subcellular location">
    <subcellularLocation>
        <location evidence="1">Cell membrane</location>
        <topology evidence="1">Multi-pass membrane protein</topology>
    </subcellularLocation>
</comment>
<dbReference type="Pfam" id="PF12704">
    <property type="entry name" value="MacB_PCD"/>
    <property type="match status" value="1"/>
</dbReference>
<proteinExistence type="inferred from homology"/>
<evidence type="ECO:0000256" key="1">
    <source>
        <dbReference type="ARBA" id="ARBA00004651"/>
    </source>
</evidence>
<keyword evidence="4 7" id="KW-1133">Transmembrane helix</keyword>
<evidence type="ECO:0000256" key="7">
    <source>
        <dbReference type="SAM" id="Phobius"/>
    </source>
</evidence>
<dbReference type="InterPro" id="IPR003838">
    <property type="entry name" value="ABC3_permease_C"/>
</dbReference>
<evidence type="ECO:0000259" key="8">
    <source>
        <dbReference type="Pfam" id="PF02687"/>
    </source>
</evidence>
<dbReference type="RefSeq" id="WP_028255803.1">
    <property type="nucleotide sequence ID" value="NZ_CAUGKU010000007.1"/>
</dbReference>
<comment type="similarity">
    <text evidence="6">Belongs to the ABC-4 integral membrane protein family.</text>
</comment>